<name>A0A3B4G1E2_9CICH</name>
<sequence>MDPALKRSPHIFSRLEVRALGSSFQKLYGSFLNNCRFQDQTILWKYKLLCCVITLPSFERRHTSWRNRGFDATYFGATLVNDQQLLNKWWRFTGIGGDRVIINCVPPYRGGTWGALFISSPYPTTESLTPTTVTAYGFYSWCTDMSAVVNIALCPGGFYVYQPMSYPYYQQGYATCERGAHDGAGSSGSLRNNFPQDK</sequence>
<dbReference type="GeneTree" id="ENSGT00940000177484"/>
<dbReference type="STRING" id="303518.ENSPNYP00000016712"/>
<dbReference type="Ensembl" id="ENSPNYT00000017131.1">
    <property type="protein sequence ID" value="ENSPNYP00000016712.1"/>
    <property type="gene ID" value="ENSPNYG00000012657.1"/>
</dbReference>
<protein>
    <submittedName>
        <fullName evidence="1">Uncharacterized protein</fullName>
    </submittedName>
</protein>
<dbReference type="AlphaFoldDB" id="A0A3B4G1E2"/>
<proteinExistence type="predicted"/>
<evidence type="ECO:0000313" key="1">
    <source>
        <dbReference type="Ensembl" id="ENSPNYP00000016712.1"/>
    </source>
</evidence>
<accession>A0A3B4G1E2</accession>
<reference evidence="1" key="1">
    <citation type="submission" date="2023-09" db="UniProtKB">
        <authorList>
            <consortium name="Ensembl"/>
        </authorList>
    </citation>
    <scope>IDENTIFICATION</scope>
</reference>
<organism evidence="1">
    <name type="scientific">Pundamilia nyererei</name>
    <dbReference type="NCBI Taxonomy" id="303518"/>
    <lineage>
        <taxon>Eukaryota</taxon>
        <taxon>Metazoa</taxon>
        <taxon>Chordata</taxon>
        <taxon>Craniata</taxon>
        <taxon>Vertebrata</taxon>
        <taxon>Euteleostomi</taxon>
        <taxon>Actinopterygii</taxon>
        <taxon>Neopterygii</taxon>
        <taxon>Teleostei</taxon>
        <taxon>Neoteleostei</taxon>
        <taxon>Acanthomorphata</taxon>
        <taxon>Ovalentaria</taxon>
        <taxon>Cichlomorphae</taxon>
        <taxon>Cichliformes</taxon>
        <taxon>Cichlidae</taxon>
        <taxon>African cichlids</taxon>
        <taxon>Pseudocrenilabrinae</taxon>
        <taxon>Haplochromini</taxon>
        <taxon>Pundamilia</taxon>
    </lineage>
</organism>